<evidence type="ECO:0000256" key="1">
    <source>
        <dbReference type="ARBA" id="ARBA00022527"/>
    </source>
</evidence>
<dbReference type="SUPFAM" id="SSF55874">
    <property type="entry name" value="ATPase domain of HSP90 chaperone/DNA topoisomerase II/histidine kinase"/>
    <property type="match status" value="1"/>
</dbReference>
<dbReference type="Pfam" id="PF13581">
    <property type="entry name" value="HATPase_c_2"/>
    <property type="match status" value="1"/>
</dbReference>
<keyword evidence="4" id="KW-1185">Reference proteome</keyword>
<accession>A0ABP8CWL0</accession>
<proteinExistence type="predicted"/>
<dbReference type="Gene3D" id="3.30.565.10">
    <property type="entry name" value="Histidine kinase-like ATPase, C-terminal domain"/>
    <property type="match status" value="1"/>
</dbReference>
<organism evidence="3 4">
    <name type="scientific">Dactylosporangium darangshiense</name>
    <dbReference type="NCBI Taxonomy" id="579108"/>
    <lineage>
        <taxon>Bacteria</taxon>
        <taxon>Bacillati</taxon>
        <taxon>Actinomycetota</taxon>
        <taxon>Actinomycetes</taxon>
        <taxon>Micromonosporales</taxon>
        <taxon>Micromonosporaceae</taxon>
        <taxon>Dactylosporangium</taxon>
    </lineage>
</organism>
<evidence type="ECO:0000259" key="2">
    <source>
        <dbReference type="Pfam" id="PF13581"/>
    </source>
</evidence>
<comment type="caution">
    <text evidence="3">The sequence shown here is derived from an EMBL/GenBank/DDBJ whole genome shotgun (WGS) entry which is preliminary data.</text>
</comment>
<dbReference type="CDD" id="cd16936">
    <property type="entry name" value="HATPase_RsbW-like"/>
    <property type="match status" value="1"/>
</dbReference>
<sequence length="133" mass="14363">MPTAQGTMNVVEGDSIEVDVVEGHARQARRVITQTVEAWGLPHLTRGAVMVGHELVANALRHGLPPAVMRLLRRGDAVVIEIDDASEQVPHIAVIDNSTSTSGRGMYIVSKLARAWGVRPHQGGKTVWAEIAF</sequence>
<dbReference type="InterPro" id="IPR003594">
    <property type="entry name" value="HATPase_dom"/>
</dbReference>
<keyword evidence="1" id="KW-0808">Transferase</keyword>
<dbReference type="EMBL" id="BAABAT010000001">
    <property type="protein sequence ID" value="GAA4244250.1"/>
    <property type="molecule type" value="Genomic_DNA"/>
</dbReference>
<gene>
    <name evidence="3" type="ORF">GCM10022255_006580</name>
</gene>
<evidence type="ECO:0000313" key="3">
    <source>
        <dbReference type="EMBL" id="GAA4244250.1"/>
    </source>
</evidence>
<dbReference type="InterPro" id="IPR036890">
    <property type="entry name" value="HATPase_C_sf"/>
</dbReference>
<dbReference type="Proteomes" id="UP001500620">
    <property type="component" value="Unassembled WGS sequence"/>
</dbReference>
<keyword evidence="1" id="KW-0418">Kinase</keyword>
<feature type="domain" description="Histidine kinase/HSP90-like ATPase" evidence="2">
    <location>
        <begin position="24"/>
        <end position="129"/>
    </location>
</feature>
<dbReference type="PANTHER" id="PTHR35526:SF3">
    <property type="entry name" value="ANTI-SIGMA-F FACTOR RSBW"/>
    <property type="match status" value="1"/>
</dbReference>
<dbReference type="PANTHER" id="PTHR35526">
    <property type="entry name" value="ANTI-SIGMA-F FACTOR RSBW-RELATED"/>
    <property type="match status" value="1"/>
</dbReference>
<keyword evidence="1" id="KW-0723">Serine/threonine-protein kinase</keyword>
<reference evidence="4" key="1">
    <citation type="journal article" date="2019" name="Int. J. Syst. Evol. Microbiol.">
        <title>The Global Catalogue of Microorganisms (GCM) 10K type strain sequencing project: providing services to taxonomists for standard genome sequencing and annotation.</title>
        <authorList>
            <consortium name="The Broad Institute Genomics Platform"/>
            <consortium name="The Broad Institute Genome Sequencing Center for Infectious Disease"/>
            <person name="Wu L."/>
            <person name="Ma J."/>
        </authorList>
    </citation>
    <scope>NUCLEOTIDE SEQUENCE [LARGE SCALE GENOMIC DNA]</scope>
    <source>
        <strain evidence="4">JCM 17441</strain>
    </source>
</reference>
<dbReference type="InterPro" id="IPR050267">
    <property type="entry name" value="Anti-sigma-factor_SerPK"/>
</dbReference>
<name>A0ABP8CWL0_9ACTN</name>
<protein>
    <recommendedName>
        <fullName evidence="2">Histidine kinase/HSP90-like ATPase domain-containing protein</fullName>
    </recommendedName>
</protein>
<evidence type="ECO:0000313" key="4">
    <source>
        <dbReference type="Proteomes" id="UP001500620"/>
    </source>
</evidence>